<sequence>MENISPPATPEVAHLHLAVFPHEDETISRPRRRRRHPNGVQLPPPRTSTDEDEDSDICPVAGQQFVEYFTTRRANKGARWCIFLCWEESHGNFVKTVDVPLTADEREDEKKVFERIRLTFDQRRGFIRRWLYESIPEQAKIHPLGAPNLGDYSFTSLLQRLDPNERRSDILNEIARIDDSLPGNQFSCYAVDSKPGHFFHLEDCLAHVGEDCPYQKLDSLERQLFDVESVPFILARLFSDPQLAVGQDILGRAMDSSLYNTYFYLYE</sequence>
<keyword evidence="3" id="KW-1185">Reference proteome</keyword>
<evidence type="ECO:0000256" key="1">
    <source>
        <dbReference type="SAM" id="MobiDB-lite"/>
    </source>
</evidence>
<evidence type="ECO:0000313" key="3">
    <source>
        <dbReference type="Proteomes" id="UP000191408"/>
    </source>
</evidence>
<proteinExistence type="predicted"/>
<organism evidence="2 3">
    <name type="scientific">Penicillium polonicum</name>
    <dbReference type="NCBI Taxonomy" id="60169"/>
    <lineage>
        <taxon>Eukaryota</taxon>
        <taxon>Fungi</taxon>
        <taxon>Dikarya</taxon>
        <taxon>Ascomycota</taxon>
        <taxon>Pezizomycotina</taxon>
        <taxon>Eurotiomycetes</taxon>
        <taxon>Eurotiomycetidae</taxon>
        <taxon>Eurotiales</taxon>
        <taxon>Aspergillaceae</taxon>
        <taxon>Penicillium</taxon>
    </lineage>
</organism>
<name>A0A1V6NJ36_PENPO</name>
<dbReference type="Proteomes" id="UP000191408">
    <property type="component" value="Unassembled WGS sequence"/>
</dbReference>
<evidence type="ECO:0000313" key="2">
    <source>
        <dbReference type="EMBL" id="OQD64711.1"/>
    </source>
</evidence>
<protein>
    <submittedName>
        <fullName evidence="2">Uncharacterized protein</fullName>
    </submittedName>
</protein>
<reference evidence="3" key="1">
    <citation type="journal article" date="2017" name="Nat. Microbiol.">
        <title>Global analysis of biosynthetic gene clusters reveals vast potential of secondary metabolite production in Penicillium species.</title>
        <authorList>
            <person name="Nielsen J.C."/>
            <person name="Grijseels S."/>
            <person name="Prigent S."/>
            <person name="Ji B."/>
            <person name="Dainat J."/>
            <person name="Nielsen K.F."/>
            <person name="Frisvad J.C."/>
            <person name="Workman M."/>
            <person name="Nielsen J."/>
        </authorList>
    </citation>
    <scope>NUCLEOTIDE SEQUENCE [LARGE SCALE GENOMIC DNA]</scope>
    <source>
        <strain evidence="3">IBT 4502</strain>
    </source>
</reference>
<comment type="caution">
    <text evidence="2">The sequence shown here is derived from an EMBL/GenBank/DDBJ whole genome shotgun (WGS) entry which is preliminary data.</text>
</comment>
<accession>A0A1V6NJ36</accession>
<feature type="region of interest" description="Disordered" evidence="1">
    <location>
        <begin position="24"/>
        <end position="56"/>
    </location>
</feature>
<dbReference type="AlphaFoldDB" id="A0A1V6NJ36"/>
<dbReference type="EMBL" id="MDYM01000007">
    <property type="protein sequence ID" value="OQD64711.1"/>
    <property type="molecule type" value="Genomic_DNA"/>
</dbReference>
<gene>
    <name evidence="2" type="ORF">PENPOL_c007G05414</name>
</gene>